<evidence type="ECO:0000313" key="3">
    <source>
        <dbReference type="EMBL" id="SMQ56350.1"/>
    </source>
</evidence>
<feature type="transmembrane region" description="Helical" evidence="1">
    <location>
        <begin position="49"/>
        <end position="67"/>
    </location>
</feature>
<keyword evidence="4" id="KW-1185">Reference proteome</keyword>
<keyword evidence="1" id="KW-0812">Transmembrane</keyword>
<evidence type="ECO:0000256" key="2">
    <source>
        <dbReference type="SAM" id="SignalP"/>
    </source>
</evidence>
<accession>A0A1X7S9Z4</accession>
<organism evidence="3 4">
    <name type="scientific">Zymoseptoria tritici (strain ST99CH_3D7)</name>
    <dbReference type="NCBI Taxonomy" id="1276538"/>
    <lineage>
        <taxon>Eukaryota</taxon>
        <taxon>Fungi</taxon>
        <taxon>Dikarya</taxon>
        <taxon>Ascomycota</taxon>
        <taxon>Pezizomycotina</taxon>
        <taxon>Dothideomycetes</taxon>
        <taxon>Dothideomycetidae</taxon>
        <taxon>Mycosphaerellales</taxon>
        <taxon>Mycosphaerellaceae</taxon>
        <taxon>Zymoseptoria</taxon>
    </lineage>
</organism>
<dbReference type="EMBL" id="LT853704">
    <property type="protein sequence ID" value="SMQ56350.1"/>
    <property type="molecule type" value="Genomic_DNA"/>
</dbReference>
<name>A0A1X7S9Z4_ZYMT9</name>
<keyword evidence="1" id="KW-0472">Membrane</keyword>
<feature type="signal peptide" evidence="2">
    <location>
        <begin position="1"/>
        <end position="22"/>
    </location>
</feature>
<keyword evidence="2" id="KW-0732">Signal</keyword>
<evidence type="ECO:0008006" key="5">
    <source>
        <dbReference type="Google" id="ProtNLM"/>
    </source>
</evidence>
<sequence length="99" mass="10606">MGDKLSSLLSLFLLELIKPANPTKQDPAQATNNGRTQTKDFRSTIKMKLITLAAFLIGLIAPSVAAFNKPCIGNCAEDCRLSGHDGGYCNYHTGTCVCT</sequence>
<keyword evidence="1" id="KW-1133">Transmembrane helix</keyword>
<feature type="chain" id="PRO_5012485502" description="Invertebrate defensins family profile domain-containing protein" evidence="2">
    <location>
        <begin position="23"/>
        <end position="99"/>
    </location>
</feature>
<evidence type="ECO:0000313" key="4">
    <source>
        <dbReference type="Proteomes" id="UP000215127"/>
    </source>
</evidence>
<protein>
    <recommendedName>
        <fullName evidence="5">Invertebrate defensins family profile domain-containing protein</fullName>
    </recommendedName>
</protein>
<dbReference type="AlphaFoldDB" id="A0A1X7S9Z4"/>
<gene>
    <name evidence="3" type="ORF">ZT3D7_G11505</name>
</gene>
<reference evidence="3 4" key="1">
    <citation type="submission" date="2016-06" db="EMBL/GenBank/DDBJ databases">
        <authorList>
            <person name="Kjaerup R.B."/>
            <person name="Dalgaard T.S."/>
            <person name="Juul-Madsen H.R."/>
        </authorList>
    </citation>
    <scope>NUCLEOTIDE SEQUENCE [LARGE SCALE GENOMIC DNA]</scope>
</reference>
<evidence type="ECO:0000256" key="1">
    <source>
        <dbReference type="SAM" id="Phobius"/>
    </source>
</evidence>
<dbReference type="Proteomes" id="UP000215127">
    <property type="component" value="Chromosome 13"/>
</dbReference>
<proteinExistence type="predicted"/>